<reference evidence="17 18" key="1">
    <citation type="submission" date="2018-01" db="EMBL/GenBank/DDBJ databases">
        <title>Twenty Corynebacterium bovis Genomes.</title>
        <authorList>
            <person name="Gulvik C.A."/>
        </authorList>
    </citation>
    <scope>NUCLEOTIDE SEQUENCE [LARGE SCALE GENOMIC DNA]</scope>
    <source>
        <strain evidence="17 18">16-2004</strain>
    </source>
</reference>
<evidence type="ECO:0000256" key="8">
    <source>
        <dbReference type="ARBA" id="ARBA00022840"/>
    </source>
</evidence>
<evidence type="ECO:0000256" key="11">
    <source>
        <dbReference type="ARBA" id="ARBA00023236"/>
    </source>
</evidence>
<keyword evidence="10 13" id="KW-0234">DNA repair</keyword>
<evidence type="ECO:0000256" key="3">
    <source>
        <dbReference type="ARBA" id="ARBA00020170"/>
    </source>
</evidence>
<dbReference type="GO" id="GO:0009432">
    <property type="term" value="P:SOS response"/>
    <property type="evidence" value="ECO:0007669"/>
    <property type="project" value="UniProtKB-UniRule"/>
</dbReference>
<evidence type="ECO:0000313" key="18">
    <source>
        <dbReference type="Proteomes" id="UP000278422"/>
    </source>
</evidence>
<organism evidence="17 18">
    <name type="scientific">Corynebacterium bovis</name>
    <dbReference type="NCBI Taxonomy" id="36808"/>
    <lineage>
        <taxon>Bacteria</taxon>
        <taxon>Bacillati</taxon>
        <taxon>Actinomycetota</taxon>
        <taxon>Actinomycetes</taxon>
        <taxon>Mycobacteriales</taxon>
        <taxon>Corynebacteriaceae</taxon>
        <taxon>Corynebacterium</taxon>
    </lineage>
</organism>
<dbReference type="Gene3D" id="1.20.1050.90">
    <property type="entry name" value="RecF/RecN/SMC, N-terminal domain"/>
    <property type="match status" value="1"/>
</dbReference>
<dbReference type="HAMAP" id="MF_00365">
    <property type="entry name" value="RecF"/>
    <property type="match status" value="1"/>
</dbReference>
<evidence type="ECO:0000256" key="5">
    <source>
        <dbReference type="ARBA" id="ARBA00022705"/>
    </source>
</evidence>
<evidence type="ECO:0000256" key="4">
    <source>
        <dbReference type="ARBA" id="ARBA00022490"/>
    </source>
</evidence>
<dbReference type="PANTHER" id="PTHR32182:SF0">
    <property type="entry name" value="DNA REPLICATION AND REPAIR PROTEIN RECF"/>
    <property type="match status" value="1"/>
</dbReference>
<keyword evidence="11 13" id="KW-0742">SOS response</keyword>
<accession>A0A426Q3U8</accession>
<dbReference type="InterPro" id="IPR003395">
    <property type="entry name" value="RecF/RecN/SMC_N"/>
</dbReference>
<feature type="domain" description="RecF/RecN/SMC N-terminal" evidence="16">
    <location>
        <begin position="3"/>
        <end position="373"/>
    </location>
</feature>
<dbReference type="InterPro" id="IPR042174">
    <property type="entry name" value="RecF_2"/>
</dbReference>
<comment type="function">
    <text evidence="12 13 14">The RecF protein is involved in DNA metabolism; it is required for DNA replication and normal SOS inducibility. RecF binds preferentially to single-stranded, linear DNA. It also seems to bind ATP.</text>
</comment>
<feature type="region of interest" description="Disordered" evidence="15">
    <location>
        <begin position="397"/>
        <end position="468"/>
    </location>
</feature>
<evidence type="ECO:0000256" key="14">
    <source>
        <dbReference type="RuleBase" id="RU000578"/>
    </source>
</evidence>
<dbReference type="GO" id="GO:0003697">
    <property type="term" value="F:single-stranded DNA binding"/>
    <property type="evidence" value="ECO:0007669"/>
    <property type="project" value="UniProtKB-UniRule"/>
</dbReference>
<dbReference type="EMBL" id="PQNQ01000022">
    <property type="protein sequence ID" value="RRQ03199.1"/>
    <property type="molecule type" value="Genomic_DNA"/>
</dbReference>
<dbReference type="InterPro" id="IPR018078">
    <property type="entry name" value="DNA-binding_RecF_CS"/>
</dbReference>
<keyword evidence="18" id="KW-1185">Reference proteome</keyword>
<proteinExistence type="inferred from homology"/>
<feature type="binding site" evidence="13">
    <location>
        <begin position="30"/>
        <end position="37"/>
    </location>
    <ligand>
        <name>ATP</name>
        <dbReference type="ChEBI" id="CHEBI:30616"/>
    </ligand>
</feature>
<keyword evidence="5 13" id="KW-0235">DNA replication</keyword>
<dbReference type="RefSeq" id="WP_125175307.1">
    <property type="nucleotide sequence ID" value="NZ_JBHYBM010000034.1"/>
</dbReference>
<dbReference type="GO" id="GO:0005737">
    <property type="term" value="C:cytoplasm"/>
    <property type="evidence" value="ECO:0007669"/>
    <property type="project" value="UniProtKB-SubCell"/>
</dbReference>
<evidence type="ECO:0000256" key="9">
    <source>
        <dbReference type="ARBA" id="ARBA00023125"/>
    </source>
</evidence>
<dbReference type="GO" id="GO:0006302">
    <property type="term" value="P:double-strand break repair"/>
    <property type="evidence" value="ECO:0007669"/>
    <property type="project" value="TreeGrafter"/>
</dbReference>
<keyword evidence="6 13" id="KW-0547">Nucleotide-binding</keyword>
<dbReference type="Gene3D" id="3.40.50.300">
    <property type="entry name" value="P-loop containing nucleotide triphosphate hydrolases"/>
    <property type="match status" value="1"/>
</dbReference>
<dbReference type="PROSITE" id="PS00617">
    <property type="entry name" value="RECF_1"/>
    <property type="match status" value="1"/>
</dbReference>
<protein>
    <recommendedName>
        <fullName evidence="3 13">DNA replication and repair protein RecF</fullName>
    </recommendedName>
</protein>
<dbReference type="InterPro" id="IPR027417">
    <property type="entry name" value="P-loop_NTPase"/>
</dbReference>
<dbReference type="GO" id="GO:0006260">
    <property type="term" value="P:DNA replication"/>
    <property type="evidence" value="ECO:0007669"/>
    <property type="project" value="UniProtKB-UniRule"/>
</dbReference>
<keyword evidence="8 13" id="KW-0067">ATP-binding</keyword>
<evidence type="ECO:0000256" key="13">
    <source>
        <dbReference type="HAMAP-Rule" id="MF_00365"/>
    </source>
</evidence>
<dbReference type="GO" id="GO:0005524">
    <property type="term" value="F:ATP binding"/>
    <property type="evidence" value="ECO:0007669"/>
    <property type="project" value="UniProtKB-UniRule"/>
</dbReference>
<comment type="similarity">
    <text evidence="2 13 14">Belongs to the RecF family.</text>
</comment>
<evidence type="ECO:0000256" key="2">
    <source>
        <dbReference type="ARBA" id="ARBA00008016"/>
    </source>
</evidence>
<dbReference type="AlphaFoldDB" id="A0A426Q3U8"/>
<evidence type="ECO:0000256" key="6">
    <source>
        <dbReference type="ARBA" id="ARBA00022741"/>
    </source>
</evidence>
<evidence type="ECO:0000256" key="1">
    <source>
        <dbReference type="ARBA" id="ARBA00004496"/>
    </source>
</evidence>
<gene>
    <name evidence="13" type="primary">recF</name>
    <name evidence="17" type="ORF">CXF42_07950</name>
</gene>
<dbReference type="GO" id="GO:0000731">
    <property type="term" value="P:DNA synthesis involved in DNA repair"/>
    <property type="evidence" value="ECO:0007669"/>
    <property type="project" value="TreeGrafter"/>
</dbReference>
<evidence type="ECO:0000256" key="15">
    <source>
        <dbReference type="SAM" id="MobiDB-lite"/>
    </source>
</evidence>
<keyword evidence="7 13" id="KW-0227">DNA damage</keyword>
<name>A0A426Q3U8_9CORY</name>
<evidence type="ECO:0000256" key="12">
    <source>
        <dbReference type="ARBA" id="ARBA00025401"/>
    </source>
</evidence>
<dbReference type="Pfam" id="PF02463">
    <property type="entry name" value="SMC_N"/>
    <property type="match status" value="1"/>
</dbReference>
<dbReference type="SUPFAM" id="SSF52540">
    <property type="entry name" value="P-loop containing nucleoside triphosphate hydrolases"/>
    <property type="match status" value="1"/>
</dbReference>
<dbReference type="Proteomes" id="UP000278422">
    <property type="component" value="Unassembled WGS sequence"/>
</dbReference>
<evidence type="ECO:0000256" key="10">
    <source>
        <dbReference type="ARBA" id="ARBA00023204"/>
    </source>
</evidence>
<comment type="caution">
    <text evidence="17">The sequence shown here is derived from an EMBL/GenBank/DDBJ whole genome shotgun (WGS) entry which is preliminary data.</text>
</comment>
<evidence type="ECO:0000259" key="16">
    <source>
        <dbReference type="Pfam" id="PF02463"/>
    </source>
</evidence>
<comment type="subcellular location">
    <subcellularLocation>
        <location evidence="1 13 14">Cytoplasm</location>
    </subcellularLocation>
</comment>
<evidence type="ECO:0000256" key="7">
    <source>
        <dbReference type="ARBA" id="ARBA00022763"/>
    </source>
</evidence>
<dbReference type="PROSITE" id="PS00618">
    <property type="entry name" value="RECF_2"/>
    <property type="match status" value="1"/>
</dbReference>
<evidence type="ECO:0000313" key="17">
    <source>
        <dbReference type="EMBL" id="RRQ03199.1"/>
    </source>
</evidence>
<keyword evidence="4 13" id="KW-0963">Cytoplasm</keyword>
<dbReference type="NCBIfam" id="TIGR00611">
    <property type="entry name" value="recf"/>
    <property type="match status" value="1"/>
</dbReference>
<dbReference type="InterPro" id="IPR001238">
    <property type="entry name" value="DNA-binding_RecF"/>
</dbReference>
<keyword evidence="9 13" id="KW-0238">DNA-binding</keyword>
<dbReference type="PANTHER" id="PTHR32182">
    <property type="entry name" value="DNA REPLICATION AND REPAIR PROTEIN RECF"/>
    <property type="match status" value="1"/>
</dbReference>
<sequence length="468" mass="50212">MFVRSLRLSDFRSWRSLDLDLTPGVTVFSGPNGHGKTNIVEALGYLAHLSSHRVNQDSALVRDGQRQAVLSATAVNHGRELTAHLVVKAHGTNSAAVNRTACRSPRDLLGIVRTTLFAPEDLALVRGEPEQRRAFLDEITVARYPRLGGVRADYDRALRQRNALLRRSSMALRSGYMTEDGEAALATLDVWDAQLARLGGQIMSARMQVVHDISPHVAATYQRIAPESRPAHLAYTSTVDDALADLGIMLGSSAPDREPALVTPEIAEATLLGRFAERRDREIERGTTLTGPHRDDVVLMLGDRPAKGFASHGESWSYALTLRLAAFQLHRADGTEPVVILDDVFAELDRARRRHLVELAAEAEQVLITAAVDEDIPDELRAIATFHPVRARVTADGRISEIDPAEGPAEGIAEGPAERPGGTDGTDGARGADGAGGADRTEDDGGVDSADSTEGTTGTAGKEADDGA</sequence>